<dbReference type="SUPFAM" id="SSF52402">
    <property type="entry name" value="Adenine nucleotide alpha hydrolases-like"/>
    <property type="match status" value="1"/>
</dbReference>
<evidence type="ECO:0000256" key="2">
    <source>
        <dbReference type="ARBA" id="ARBA00005752"/>
    </source>
</evidence>
<comment type="catalytic activity">
    <reaction evidence="8">
        <text>L-aspartate + L-glutamine + ATP + H2O = L-asparagine + L-glutamate + AMP + diphosphate + H(+)</text>
        <dbReference type="Rhea" id="RHEA:12228"/>
        <dbReference type="ChEBI" id="CHEBI:15377"/>
        <dbReference type="ChEBI" id="CHEBI:15378"/>
        <dbReference type="ChEBI" id="CHEBI:29985"/>
        <dbReference type="ChEBI" id="CHEBI:29991"/>
        <dbReference type="ChEBI" id="CHEBI:30616"/>
        <dbReference type="ChEBI" id="CHEBI:33019"/>
        <dbReference type="ChEBI" id="CHEBI:58048"/>
        <dbReference type="ChEBI" id="CHEBI:58359"/>
        <dbReference type="ChEBI" id="CHEBI:456215"/>
        <dbReference type="EC" id="6.3.5.4"/>
    </reaction>
</comment>
<dbReference type="PANTHER" id="PTHR43284">
    <property type="entry name" value="ASPARAGINE SYNTHETASE (GLUTAMINE-HYDROLYZING)"/>
    <property type="match status" value="1"/>
</dbReference>
<comment type="pathway">
    <text evidence="1">Amino-acid biosynthesis; L-asparagine biosynthesis; L-asparagine from L-aspartate (L-Gln route): step 1/1.</text>
</comment>
<dbReference type="AlphaFoldDB" id="A0A7Z2VLZ2"/>
<comment type="similarity">
    <text evidence="2">Belongs to the asparagine synthetase family.</text>
</comment>
<dbReference type="GO" id="GO:0005829">
    <property type="term" value="C:cytosol"/>
    <property type="evidence" value="ECO:0007669"/>
    <property type="project" value="TreeGrafter"/>
</dbReference>
<dbReference type="InterPro" id="IPR014729">
    <property type="entry name" value="Rossmann-like_a/b/a_fold"/>
</dbReference>
<dbReference type="KEGG" id="cheb:HH215_20160"/>
<dbReference type="InterPro" id="IPR001962">
    <property type="entry name" value="Asn_synthase"/>
</dbReference>
<evidence type="ECO:0000256" key="6">
    <source>
        <dbReference type="ARBA" id="ARBA00022888"/>
    </source>
</evidence>
<dbReference type="NCBIfam" id="TIGR01536">
    <property type="entry name" value="asn_synth_AEB"/>
    <property type="match status" value="1"/>
</dbReference>
<evidence type="ECO:0000256" key="10">
    <source>
        <dbReference type="PIRSR" id="PIRSR001589-2"/>
    </source>
</evidence>
<keyword evidence="7 9" id="KW-0315">Glutamine amidotransferase</keyword>
<protein>
    <recommendedName>
        <fullName evidence="3">asparagine synthase (glutamine-hydrolyzing)</fullName>
        <ecNumber evidence="3">6.3.5.4</ecNumber>
    </recommendedName>
</protein>
<evidence type="ECO:0000259" key="11">
    <source>
        <dbReference type="PROSITE" id="PS51278"/>
    </source>
</evidence>
<gene>
    <name evidence="12" type="primary">asnB</name>
    <name evidence="12" type="ORF">HH215_20160</name>
</gene>
<dbReference type="InterPro" id="IPR029055">
    <property type="entry name" value="Ntn_hydrolases_N"/>
</dbReference>
<keyword evidence="5 10" id="KW-0067">ATP-binding</keyword>
<organism evidence="12 13">
    <name type="scientific">Cohnella herbarum</name>
    <dbReference type="NCBI Taxonomy" id="2728023"/>
    <lineage>
        <taxon>Bacteria</taxon>
        <taxon>Bacillati</taxon>
        <taxon>Bacillota</taxon>
        <taxon>Bacilli</taxon>
        <taxon>Bacillales</taxon>
        <taxon>Paenibacillaceae</taxon>
        <taxon>Cohnella</taxon>
    </lineage>
</organism>
<dbReference type="PROSITE" id="PS51278">
    <property type="entry name" value="GATASE_TYPE_2"/>
    <property type="match status" value="1"/>
</dbReference>
<dbReference type="CDD" id="cd00712">
    <property type="entry name" value="AsnB"/>
    <property type="match status" value="1"/>
</dbReference>
<dbReference type="Pfam" id="PF13537">
    <property type="entry name" value="GATase_7"/>
    <property type="match status" value="1"/>
</dbReference>
<feature type="active site" description="For GATase activity" evidence="9">
    <location>
        <position position="2"/>
    </location>
</feature>
<dbReference type="Gene3D" id="3.40.50.620">
    <property type="entry name" value="HUPs"/>
    <property type="match status" value="2"/>
</dbReference>
<sequence length="638" mass="73634">MCGIVGIYDITGNPINEINLIKMRDVLTHRGPNDTGIYTDHNFGLGFRRLSIIDIENGHQPMTTVDGRYTIAFNGEIYNHVELRHRLIAEGHTFITKSDTEVLLQLFVQKGFACLQDLNGMFSFAVWDSKSKELFFARDRIGIKPFYYYFDRSRFVFASEIKAIIADDSIPREPNYEGISDYLHFMYIPDEKTFFQGIKKLLPGHFGTLNLNKGLTISEYWDVDYSINNKSEKEYIVELQNLLTDSIKLQLRSDVQIGCHLSGGLDSSTVSCLSSNQIAAPLMTFTGKFSESKYFDETKYAKIVSKHANTNYIEASPEEGYYRTVLPKLIWHMDEPCAGPGMISQFLVSEKASKHVRVVLGGQGGDELFGGYNRYYVSSELKGQKLTPKIISKFRILRNNINQHGIKRTIQKLRKTMESQASAHLTFNDIWTKMNTRIDLSHPVVSNKFKERIVTYDSKQTFLKYLNKRQDLSNFNKMLYHDLKSYLPALLHVEDRTSMAVSLESRVPLLDHRIVEFAATIPLDIKVKHYEPKYILKKAVKGIIPKKIISRKDKKGFPTPIEFWMRNDKKRLENILLDERSTKRELFNPKELKNLLNSGDQPLFIWMLLNVELWFRIFIDNDVELTPNDGSITELCNL</sequence>
<keyword evidence="12" id="KW-0436">Ligase</keyword>
<dbReference type="InterPro" id="IPR051786">
    <property type="entry name" value="ASN_synthetase/amidase"/>
</dbReference>
<dbReference type="PIRSF" id="PIRSF001589">
    <property type="entry name" value="Asn_synthetase_glu-h"/>
    <property type="match status" value="1"/>
</dbReference>
<keyword evidence="6 9" id="KW-0061">Asparagine biosynthesis</keyword>
<dbReference type="InterPro" id="IPR017932">
    <property type="entry name" value="GATase_2_dom"/>
</dbReference>
<dbReference type="CDD" id="cd01991">
    <property type="entry name" value="Asn_synthase_B_C"/>
    <property type="match status" value="1"/>
</dbReference>
<evidence type="ECO:0000256" key="4">
    <source>
        <dbReference type="ARBA" id="ARBA00022741"/>
    </source>
</evidence>
<dbReference type="EMBL" id="CP051680">
    <property type="protein sequence ID" value="QJD85260.1"/>
    <property type="molecule type" value="Genomic_DNA"/>
</dbReference>
<dbReference type="EC" id="6.3.5.4" evidence="3"/>
<accession>A0A7Z2VLZ2</accession>
<evidence type="ECO:0000256" key="1">
    <source>
        <dbReference type="ARBA" id="ARBA00005187"/>
    </source>
</evidence>
<evidence type="ECO:0000256" key="3">
    <source>
        <dbReference type="ARBA" id="ARBA00012737"/>
    </source>
</evidence>
<keyword evidence="9" id="KW-0028">Amino-acid biosynthesis</keyword>
<dbReference type="SUPFAM" id="SSF56235">
    <property type="entry name" value="N-terminal nucleophile aminohydrolases (Ntn hydrolases)"/>
    <property type="match status" value="1"/>
</dbReference>
<evidence type="ECO:0000313" key="12">
    <source>
        <dbReference type="EMBL" id="QJD85260.1"/>
    </source>
</evidence>
<dbReference type="GO" id="GO:0006529">
    <property type="term" value="P:asparagine biosynthetic process"/>
    <property type="evidence" value="ECO:0007669"/>
    <property type="project" value="UniProtKB-KW"/>
</dbReference>
<dbReference type="InterPro" id="IPR006426">
    <property type="entry name" value="Asn_synth_AEB"/>
</dbReference>
<reference evidence="12 13" key="1">
    <citation type="submission" date="2020-04" db="EMBL/GenBank/DDBJ databases">
        <title>Genome sequencing of novel species.</title>
        <authorList>
            <person name="Heo J."/>
            <person name="Kim S.-J."/>
            <person name="Kim J.-S."/>
            <person name="Hong S.-B."/>
            <person name="Kwon S.-W."/>
        </authorList>
    </citation>
    <scope>NUCLEOTIDE SEQUENCE [LARGE SCALE GENOMIC DNA]</scope>
    <source>
        <strain evidence="12 13">MFER-1</strain>
    </source>
</reference>
<dbReference type="Gene3D" id="3.60.20.10">
    <property type="entry name" value="Glutamine Phosphoribosylpyrophosphate, subunit 1, domain 1"/>
    <property type="match status" value="1"/>
</dbReference>
<evidence type="ECO:0000256" key="9">
    <source>
        <dbReference type="PIRSR" id="PIRSR001589-1"/>
    </source>
</evidence>
<dbReference type="InterPro" id="IPR033738">
    <property type="entry name" value="AsnB_N"/>
</dbReference>
<dbReference type="Pfam" id="PF00733">
    <property type="entry name" value="Asn_synthase"/>
    <property type="match status" value="1"/>
</dbReference>
<proteinExistence type="inferred from homology"/>
<evidence type="ECO:0000313" key="13">
    <source>
        <dbReference type="Proteomes" id="UP000502248"/>
    </source>
</evidence>
<dbReference type="GO" id="GO:0005524">
    <property type="term" value="F:ATP binding"/>
    <property type="evidence" value="ECO:0007669"/>
    <property type="project" value="UniProtKB-KW"/>
</dbReference>
<name>A0A7Z2VLZ2_9BACL</name>
<dbReference type="Proteomes" id="UP000502248">
    <property type="component" value="Chromosome"/>
</dbReference>
<dbReference type="GO" id="GO:0004066">
    <property type="term" value="F:asparagine synthase (glutamine-hydrolyzing) activity"/>
    <property type="evidence" value="ECO:0007669"/>
    <property type="project" value="UniProtKB-EC"/>
</dbReference>
<evidence type="ECO:0000256" key="7">
    <source>
        <dbReference type="ARBA" id="ARBA00022962"/>
    </source>
</evidence>
<keyword evidence="13" id="KW-1185">Reference proteome</keyword>
<dbReference type="RefSeq" id="WP_169281525.1">
    <property type="nucleotide sequence ID" value="NZ_CP051680.1"/>
</dbReference>
<feature type="domain" description="Glutamine amidotransferase type-2" evidence="11">
    <location>
        <begin position="2"/>
        <end position="212"/>
    </location>
</feature>
<keyword evidence="4 10" id="KW-0547">Nucleotide-binding</keyword>
<dbReference type="PANTHER" id="PTHR43284:SF1">
    <property type="entry name" value="ASPARAGINE SYNTHETASE"/>
    <property type="match status" value="1"/>
</dbReference>
<evidence type="ECO:0000256" key="5">
    <source>
        <dbReference type="ARBA" id="ARBA00022840"/>
    </source>
</evidence>
<feature type="binding site" evidence="10">
    <location>
        <position position="99"/>
    </location>
    <ligand>
        <name>L-glutamine</name>
        <dbReference type="ChEBI" id="CHEBI:58359"/>
    </ligand>
</feature>
<evidence type="ECO:0000256" key="8">
    <source>
        <dbReference type="ARBA" id="ARBA00048741"/>
    </source>
</evidence>